<dbReference type="EMBL" id="NCKV01051770">
    <property type="protein sequence ID" value="RWS06793.1"/>
    <property type="molecule type" value="Genomic_DNA"/>
</dbReference>
<accession>A0A443QUU5</accession>
<dbReference type="InterPro" id="IPR041681">
    <property type="entry name" value="PH_9"/>
</dbReference>
<comment type="caution">
    <text evidence="2">The sequence shown here is derived from an EMBL/GenBank/DDBJ whole genome shotgun (WGS) entry which is preliminary data.</text>
</comment>
<sequence>MASKATDYTKKQFVFRLQTADGAEYLFQTSHENFVISDARELHVWIEKINLVAASLSSPPLPSAVGSQTKKFQKPLLPVNHTKFNLRDQLIDHEARKLRLERDLEEHLTTHLEKGASRRTLSEFAEKESYLQYELKRYQEYINLLQKKIQQMYGTQALDTIAKVS</sequence>
<protein>
    <submittedName>
        <fullName evidence="2">PH and SEC7 domain-containing protein 3-like protein</fullName>
    </submittedName>
</protein>
<dbReference type="OrthoDB" id="6419928at2759"/>
<dbReference type="PANTHER" id="PTHR10663">
    <property type="entry name" value="GUANYL-NUCLEOTIDE EXCHANGE FACTOR"/>
    <property type="match status" value="1"/>
</dbReference>
<dbReference type="Gene3D" id="2.30.29.30">
    <property type="entry name" value="Pleckstrin-homology domain (PH domain)/Phosphotyrosine-binding domain (PTB)"/>
    <property type="match status" value="1"/>
</dbReference>
<dbReference type="SUPFAM" id="SSF50729">
    <property type="entry name" value="PH domain-like"/>
    <property type="match status" value="1"/>
</dbReference>
<gene>
    <name evidence="2" type="ORF">B4U80_14739</name>
</gene>
<evidence type="ECO:0000313" key="2">
    <source>
        <dbReference type="EMBL" id="RWS06793.1"/>
    </source>
</evidence>
<evidence type="ECO:0000259" key="1">
    <source>
        <dbReference type="PROSITE" id="PS50003"/>
    </source>
</evidence>
<dbReference type="Proteomes" id="UP000288716">
    <property type="component" value="Unassembled WGS sequence"/>
</dbReference>
<dbReference type="PROSITE" id="PS50003">
    <property type="entry name" value="PH_DOMAIN"/>
    <property type="match status" value="1"/>
</dbReference>
<proteinExistence type="predicted"/>
<keyword evidence="3" id="KW-1185">Reference proteome</keyword>
<feature type="non-terminal residue" evidence="2">
    <location>
        <position position="165"/>
    </location>
</feature>
<evidence type="ECO:0000313" key="3">
    <source>
        <dbReference type="Proteomes" id="UP000288716"/>
    </source>
</evidence>
<dbReference type="PANTHER" id="PTHR10663:SF376">
    <property type="entry name" value="PH AND SEC7 DOMAIN-CONTAINING PROTEIN"/>
    <property type="match status" value="1"/>
</dbReference>
<dbReference type="STRING" id="299467.A0A443QUU5"/>
<dbReference type="InterPro" id="IPR001849">
    <property type="entry name" value="PH_domain"/>
</dbReference>
<dbReference type="InterPro" id="IPR011993">
    <property type="entry name" value="PH-like_dom_sf"/>
</dbReference>
<feature type="domain" description="PH" evidence="1">
    <location>
        <begin position="1"/>
        <end position="54"/>
    </location>
</feature>
<organism evidence="2 3">
    <name type="scientific">Leptotrombidium deliense</name>
    <dbReference type="NCBI Taxonomy" id="299467"/>
    <lineage>
        <taxon>Eukaryota</taxon>
        <taxon>Metazoa</taxon>
        <taxon>Ecdysozoa</taxon>
        <taxon>Arthropoda</taxon>
        <taxon>Chelicerata</taxon>
        <taxon>Arachnida</taxon>
        <taxon>Acari</taxon>
        <taxon>Acariformes</taxon>
        <taxon>Trombidiformes</taxon>
        <taxon>Prostigmata</taxon>
        <taxon>Anystina</taxon>
        <taxon>Parasitengona</taxon>
        <taxon>Trombiculoidea</taxon>
        <taxon>Trombiculidae</taxon>
        <taxon>Leptotrombidium</taxon>
    </lineage>
</organism>
<dbReference type="Pfam" id="PF15410">
    <property type="entry name" value="PH_9"/>
    <property type="match status" value="1"/>
</dbReference>
<reference evidence="2 3" key="1">
    <citation type="journal article" date="2018" name="Gigascience">
        <title>Genomes of trombidid mites reveal novel predicted allergens and laterally-transferred genes associated with secondary metabolism.</title>
        <authorList>
            <person name="Dong X."/>
            <person name="Chaisiri K."/>
            <person name="Xia D."/>
            <person name="Armstrong S.D."/>
            <person name="Fang Y."/>
            <person name="Donnelly M.J."/>
            <person name="Kadowaki T."/>
            <person name="McGarry J.W."/>
            <person name="Darby A.C."/>
            <person name="Makepeace B.L."/>
        </authorList>
    </citation>
    <scope>NUCLEOTIDE SEQUENCE [LARGE SCALE GENOMIC DNA]</scope>
    <source>
        <strain evidence="2">UoL-UT</strain>
    </source>
</reference>
<dbReference type="VEuPathDB" id="VectorBase:LDEU014170"/>
<name>A0A443QUU5_9ACAR</name>
<dbReference type="AlphaFoldDB" id="A0A443QUU5"/>